<reference evidence="2" key="1">
    <citation type="submission" date="2020-02" db="EMBL/GenBank/DDBJ databases">
        <authorList>
            <person name="Meier V. D."/>
        </authorList>
    </citation>
    <scope>NUCLEOTIDE SEQUENCE</scope>
    <source>
        <strain evidence="2">AVDCRST_MAG12</strain>
    </source>
</reference>
<dbReference type="AlphaFoldDB" id="A0A6J4RJX0"/>
<feature type="non-terminal residue" evidence="2">
    <location>
        <position position="252"/>
    </location>
</feature>
<proteinExistence type="predicted"/>
<feature type="region of interest" description="Disordered" evidence="1">
    <location>
        <begin position="1"/>
        <end position="109"/>
    </location>
</feature>
<gene>
    <name evidence="2" type="ORF">AVDCRST_MAG12-1048</name>
</gene>
<evidence type="ECO:0000313" key="2">
    <source>
        <dbReference type="EMBL" id="CAA9474539.1"/>
    </source>
</evidence>
<protein>
    <submittedName>
        <fullName evidence="2">Uncharacterized protein</fullName>
    </submittedName>
</protein>
<name>A0A6J4RJX0_9ACTN</name>
<feature type="non-terminal residue" evidence="2">
    <location>
        <position position="1"/>
    </location>
</feature>
<feature type="compositionally biased region" description="Basic residues" evidence="1">
    <location>
        <begin position="84"/>
        <end position="97"/>
    </location>
</feature>
<sequence>GDRTPEHGPRRAAPCPAGNDIQTKGTVQEHGPPQHEHLRQVAGPDDGGRGRRPRPVVDRGRAGVVGAPVRPGADSADGGALRSRGPRGVRGPARRPGRAGSTAGAGSGGRGWIRLRHLCGFRVDLAGRAPRRDIVLLDLAPLRTGVRGPQRPPEEARPPDRRARRHHRLRRAARAPDLLRRHKLRRGPDRPLFLEVLPRFGARVGPGHLRLRLPGWGLPGSAFLRGARRPCNPGPGRLRVLQAGRPETGRGV</sequence>
<feature type="compositionally biased region" description="Low complexity" evidence="1">
    <location>
        <begin position="62"/>
        <end position="74"/>
    </location>
</feature>
<organism evidence="2">
    <name type="scientific">uncultured Rubrobacteraceae bacterium</name>
    <dbReference type="NCBI Taxonomy" id="349277"/>
    <lineage>
        <taxon>Bacteria</taxon>
        <taxon>Bacillati</taxon>
        <taxon>Actinomycetota</taxon>
        <taxon>Rubrobacteria</taxon>
        <taxon>Rubrobacterales</taxon>
        <taxon>Rubrobacteraceae</taxon>
        <taxon>environmental samples</taxon>
    </lineage>
</organism>
<accession>A0A6J4RJX0</accession>
<evidence type="ECO:0000256" key="1">
    <source>
        <dbReference type="SAM" id="MobiDB-lite"/>
    </source>
</evidence>
<feature type="region of interest" description="Disordered" evidence="1">
    <location>
        <begin position="144"/>
        <end position="183"/>
    </location>
</feature>
<feature type="compositionally biased region" description="Basic and acidic residues" evidence="1">
    <location>
        <begin position="152"/>
        <end position="161"/>
    </location>
</feature>
<dbReference type="EMBL" id="CADCVK010000170">
    <property type="protein sequence ID" value="CAA9474539.1"/>
    <property type="molecule type" value="Genomic_DNA"/>
</dbReference>
<feature type="compositionally biased region" description="Basic residues" evidence="1">
    <location>
        <begin position="162"/>
        <end position="173"/>
    </location>
</feature>